<evidence type="ECO:0000313" key="9">
    <source>
        <dbReference type="Proteomes" id="UP001057991"/>
    </source>
</evidence>
<evidence type="ECO:0000256" key="1">
    <source>
        <dbReference type="ARBA" id="ARBA00004571"/>
    </source>
</evidence>
<evidence type="ECO:0000256" key="4">
    <source>
        <dbReference type="ARBA" id="ARBA00022692"/>
    </source>
</evidence>
<evidence type="ECO:0000313" key="8">
    <source>
        <dbReference type="EMBL" id="UWP96668.1"/>
    </source>
</evidence>
<dbReference type="RefSeq" id="WP_259797609.1">
    <property type="nucleotide sequence ID" value="NZ_CP080772.1"/>
</dbReference>
<dbReference type="EMBL" id="CP080776">
    <property type="protein sequence ID" value="UWP96668.1"/>
    <property type="molecule type" value="Genomic_DNA"/>
</dbReference>
<evidence type="ECO:0000256" key="5">
    <source>
        <dbReference type="ARBA" id="ARBA00022729"/>
    </source>
</evidence>
<evidence type="ECO:0008006" key="10">
    <source>
        <dbReference type="Google" id="ProtNLM"/>
    </source>
</evidence>
<proteinExistence type="inferred from homology"/>
<evidence type="ECO:0000256" key="2">
    <source>
        <dbReference type="ARBA" id="ARBA00008163"/>
    </source>
</evidence>
<comment type="similarity">
    <text evidence="2">Belongs to the OmpP1/FadL family.</text>
</comment>
<keyword evidence="7" id="KW-0998">Cell outer membrane</keyword>
<dbReference type="GeneID" id="75102969"/>
<dbReference type="AlphaFoldDB" id="A0A9Q9HAR0"/>
<keyword evidence="4" id="KW-0812">Transmembrane</keyword>
<name>A0A9Q9HAR0_9RHOB</name>
<accession>A0A9Q9HAR0</accession>
<reference evidence="8" key="1">
    <citation type="submission" date="2021-08" db="EMBL/GenBank/DDBJ databases">
        <authorList>
            <person name="Nwanade C."/>
            <person name="Wang M."/>
            <person name="Masoudi A."/>
            <person name="Yu Z."/>
            <person name="Liu J."/>
        </authorList>
    </citation>
    <scope>NUCLEOTIDE SEQUENCE</scope>
    <source>
        <strain evidence="8">S056</strain>
    </source>
</reference>
<evidence type="ECO:0000256" key="7">
    <source>
        <dbReference type="ARBA" id="ARBA00023237"/>
    </source>
</evidence>
<dbReference type="GO" id="GO:0009279">
    <property type="term" value="C:cell outer membrane"/>
    <property type="evidence" value="ECO:0007669"/>
    <property type="project" value="UniProtKB-SubCell"/>
</dbReference>
<dbReference type="Proteomes" id="UP001057991">
    <property type="component" value="Chromosome"/>
</dbReference>
<sequence>MKSFALTAASVALTATTGIAGGIDRSGQDISILFEKGNHVQLTFASVSPNVEGTAVAGPADFSQSAVDYKTFSFGVKKQINENLSFAIKMDEPYGADIRYKDGALSQLGNLLAAGASLPVGHPIHTALTSDPQGRALVDSKAIRTLLRYEFGNGFSVHGGLRAQRVSGEILSGDGLLQASSSFDFGYSAGVAYERPDIALRVDLTYNSAIDHDLAGTHNLAPATGKVRVPESYNLNFQTGIAQNTLLFGKIRHVAWAGTKLQTSSAFGDIDWVEFTEDSTSYELGLGRKLNDRWSIAATIGYEEGSDTGTTFLAPTGTSKSYGLGASYTGDGYKISGGLKYVTFDKKTVTSSSGLSSTFEGDALAAGLSLDFTF</sequence>
<evidence type="ECO:0000256" key="6">
    <source>
        <dbReference type="ARBA" id="ARBA00023136"/>
    </source>
</evidence>
<dbReference type="Pfam" id="PF03349">
    <property type="entry name" value="Toluene_X"/>
    <property type="match status" value="1"/>
</dbReference>
<keyword evidence="5" id="KW-0732">Signal</keyword>
<organism evidence="8 9">
    <name type="scientific">Aliiroseovarius crassostreae</name>
    <dbReference type="NCBI Taxonomy" id="154981"/>
    <lineage>
        <taxon>Bacteria</taxon>
        <taxon>Pseudomonadati</taxon>
        <taxon>Pseudomonadota</taxon>
        <taxon>Alphaproteobacteria</taxon>
        <taxon>Rhodobacterales</taxon>
        <taxon>Paracoccaceae</taxon>
        <taxon>Aliiroseovarius</taxon>
    </lineage>
</organism>
<keyword evidence="6" id="KW-0472">Membrane</keyword>
<evidence type="ECO:0000256" key="3">
    <source>
        <dbReference type="ARBA" id="ARBA00022452"/>
    </source>
</evidence>
<dbReference type="Gene3D" id="2.40.160.60">
    <property type="entry name" value="Outer membrane protein transport protein (OMPP1/FadL/TodX)"/>
    <property type="match status" value="1"/>
</dbReference>
<dbReference type="SUPFAM" id="SSF56935">
    <property type="entry name" value="Porins"/>
    <property type="match status" value="1"/>
</dbReference>
<keyword evidence="3" id="KW-1134">Transmembrane beta strand</keyword>
<protein>
    <recommendedName>
        <fullName evidence="10">Aromatic hydrocarbon degradation protein</fullName>
    </recommendedName>
</protein>
<comment type="subcellular location">
    <subcellularLocation>
        <location evidence="1">Cell outer membrane</location>
        <topology evidence="1">Multi-pass membrane protein</topology>
    </subcellularLocation>
</comment>
<gene>
    <name evidence="8" type="ORF">K3X48_06750</name>
</gene>
<dbReference type="InterPro" id="IPR005017">
    <property type="entry name" value="OMPP1/FadL/TodX"/>
</dbReference>